<dbReference type="GO" id="GO:0022857">
    <property type="term" value="F:transmembrane transporter activity"/>
    <property type="evidence" value="ECO:0007669"/>
    <property type="project" value="InterPro"/>
</dbReference>
<evidence type="ECO:0000256" key="1">
    <source>
        <dbReference type="SAM" id="Phobius"/>
    </source>
</evidence>
<dbReference type="AlphaFoldDB" id="A0A382YJR0"/>
<reference evidence="3" key="1">
    <citation type="submission" date="2018-05" db="EMBL/GenBank/DDBJ databases">
        <authorList>
            <person name="Lanie J.A."/>
            <person name="Ng W.-L."/>
            <person name="Kazmierczak K.M."/>
            <person name="Andrzejewski T.M."/>
            <person name="Davidsen T.M."/>
            <person name="Wayne K.J."/>
            <person name="Tettelin H."/>
            <person name="Glass J.I."/>
            <person name="Rusch D."/>
            <person name="Podicherti R."/>
            <person name="Tsui H.-C.T."/>
            <person name="Winkler M.E."/>
        </authorList>
    </citation>
    <scope>NUCLEOTIDE SEQUENCE</scope>
</reference>
<evidence type="ECO:0000313" key="3">
    <source>
        <dbReference type="EMBL" id="SVD83526.1"/>
    </source>
</evidence>
<keyword evidence="1" id="KW-0812">Transmembrane</keyword>
<proteinExistence type="predicted"/>
<dbReference type="Pfam" id="PF07690">
    <property type="entry name" value="MFS_1"/>
    <property type="match status" value="1"/>
</dbReference>
<gene>
    <name evidence="3" type="ORF">METZ01_LOCUS436380</name>
</gene>
<evidence type="ECO:0000259" key="2">
    <source>
        <dbReference type="PROSITE" id="PS50850"/>
    </source>
</evidence>
<accession>A0A382YJR0</accession>
<keyword evidence="1" id="KW-1133">Transmembrane helix</keyword>
<dbReference type="PANTHER" id="PTHR11360">
    <property type="entry name" value="MONOCARBOXYLATE TRANSPORTER"/>
    <property type="match status" value="1"/>
</dbReference>
<feature type="domain" description="Major facilitator superfamily (MFS) profile" evidence="2">
    <location>
        <begin position="35"/>
        <end position="254"/>
    </location>
</feature>
<sequence>EDHGMLPDGVVEEEPDDVGSSTRRVKRMAFVREQTITMRQAVKLRFFWQLAIVTSLGQLVSSTNLFHFSALLEYGITTALAASAAGAVAIGDLGGRAGIAVLGDRFDKRRMLTVSMIMQSIGVAGLASINATVLGVNLGLWPLPLFVVFFGFGFGSSIPLRLSILGDYFGRASYGSIVGLMSSVNAIFGAAGPAMVGLIYDLKESYRLGFTILTIVLVISIPLALGLEPAHRVAAKARAITRRSYRERNRFESN</sequence>
<dbReference type="EMBL" id="UINC01176413">
    <property type="protein sequence ID" value="SVD83526.1"/>
    <property type="molecule type" value="Genomic_DNA"/>
</dbReference>
<feature type="transmembrane region" description="Helical" evidence="1">
    <location>
        <begin position="140"/>
        <end position="162"/>
    </location>
</feature>
<feature type="transmembrane region" description="Helical" evidence="1">
    <location>
        <begin position="74"/>
        <end position="91"/>
    </location>
</feature>
<feature type="transmembrane region" description="Helical" evidence="1">
    <location>
        <begin position="46"/>
        <end position="68"/>
    </location>
</feature>
<dbReference type="InterPro" id="IPR011701">
    <property type="entry name" value="MFS"/>
</dbReference>
<dbReference type="InterPro" id="IPR050327">
    <property type="entry name" value="Proton-linked_MCT"/>
</dbReference>
<dbReference type="InterPro" id="IPR020846">
    <property type="entry name" value="MFS_dom"/>
</dbReference>
<feature type="non-terminal residue" evidence="3">
    <location>
        <position position="1"/>
    </location>
</feature>
<protein>
    <recommendedName>
        <fullName evidence="2">Major facilitator superfamily (MFS) profile domain-containing protein</fullName>
    </recommendedName>
</protein>
<feature type="transmembrane region" description="Helical" evidence="1">
    <location>
        <begin position="206"/>
        <end position="227"/>
    </location>
</feature>
<name>A0A382YJR0_9ZZZZ</name>
<organism evidence="3">
    <name type="scientific">marine metagenome</name>
    <dbReference type="NCBI Taxonomy" id="408172"/>
    <lineage>
        <taxon>unclassified sequences</taxon>
        <taxon>metagenomes</taxon>
        <taxon>ecological metagenomes</taxon>
    </lineage>
</organism>
<feature type="transmembrane region" description="Helical" evidence="1">
    <location>
        <begin position="174"/>
        <end position="200"/>
    </location>
</feature>
<dbReference type="SUPFAM" id="SSF103473">
    <property type="entry name" value="MFS general substrate transporter"/>
    <property type="match status" value="1"/>
</dbReference>
<dbReference type="Gene3D" id="1.20.1250.20">
    <property type="entry name" value="MFS general substrate transporter like domains"/>
    <property type="match status" value="1"/>
</dbReference>
<feature type="transmembrane region" description="Helical" evidence="1">
    <location>
        <begin position="112"/>
        <end position="134"/>
    </location>
</feature>
<dbReference type="PANTHER" id="PTHR11360:SF290">
    <property type="entry name" value="MONOCARBOXYLATE MFS PERMEASE"/>
    <property type="match status" value="1"/>
</dbReference>
<dbReference type="PROSITE" id="PS50850">
    <property type="entry name" value="MFS"/>
    <property type="match status" value="1"/>
</dbReference>
<keyword evidence="1" id="KW-0472">Membrane</keyword>
<dbReference type="InterPro" id="IPR036259">
    <property type="entry name" value="MFS_trans_sf"/>
</dbReference>